<evidence type="ECO:0000256" key="7">
    <source>
        <dbReference type="ARBA" id="ARBA00022884"/>
    </source>
</evidence>
<evidence type="ECO:0000313" key="13">
    <source>
        <dbReference type="Proteomes" id="UP001140074"/>
    </source>
</evidence>
<feature type="domain" description="Helicase C-terminal" evidence="11">
    <location>
        <begin position="361"/>
        <end position="507"/>
    </location>
</feature>
<dbReference type="InterPro" id="IPR050079">
    <property type="entry name" value="DEAD_box_RNA_helicase"/>
</dbReference>
<feature type="domain" description="Helicase ATP-binding" evidence="10">
    <location>
        <begin position="153"/>
        <end position="332"/>
    </location>
</feature>
<evidence type="ECO:0000259" key="10">
    <source>
        <dbReference type="PROSITE" id="PS51192"/>
    </source>
</evidence>
<dbReference type="Gene3D" id="3.30.70.2280">
    <property type="match status" value="1"/>
</dbReference>
<evidence type="ECO:0000256" key="4">
    <source>
        <dbReference type="ARBA" id="ARBA00022801"/>
    </source>
</evidence>
<name>A0A9W8IJ94_9FUNG</name>
<dbReference type="InterPro" id="IPR027417">
    <property type="entry name" value="P-loop_NTPase"/>
</dbReference>
<organism evidence="12 13">
    <name type="scientific">Coemansia aciculifera</name>
    <dbReference type="NCBI Taxonomy" id="417176"/>
    <lineage>
        <taxon>Eukaryota</taxon>
        <taxon>Fungi</taxon>
        <taxon>Fungi incertae sedis</taxon>
        <taxon>Zoopagomycota</taxon>
        <taxon>Kickxellomycotina</taxon>
        <taxon>Kickxellomycetes</taxon>
        <taxon>Kickxellales</taxon>
        <taxon>Kickxellaceae</taxon>
        <taxon>Coemansia</taxon>
    </lineage>
</organism>
<dbReference type="InterPro" id="IPR059027">
    <property type="entry name" value="DD_DDX21-DDX50"/>
</dbReference>
<dbReference type="Pfam" id="PF08152">
    <property type="entry name" value="GUCT"/>
    <property type="match status" value="1"/>
</dbReference>
<dbReference type="Pfam" id="PF00270">
    <property type="entry name" value="DEAD"/>
    <property type="match status" value="1"/>
</dbReference>
<feature type="compositionally biased region" description="Acidic residues" evidence="9">
    <location>
        <begin position="71"/>
        <end position="84"/>
    </location>
</feature>
<evidence type="ECO:0000256" key="9">
    <source>
        <dbReference type="SAM" id="MobiDB-lite"/>
    </source>
</evidence>
<evidence type="ECO:0000256" key="6">
    <source>
        <dbReference type="ARBA" id="ARBA00022840"/>
    </source>
</evidence>
<feature type="compositionally biased region" description="Basic residues" evidence="9">
    <location>
        <begin position="28"/>
        <end position="48"/>
    </location>
</feature>
<dbReference type="GO" id="GO:0016787">
    <property type="term" value="F:hydrolase activity"/>
    <property type="evidence" value="ECO:0007669"/>
    <property type="project" value="UniProtKB-KW"/>
</dbReference>
<comment type="caution">
    <text evidence="12">The sequence shown here is derived from an EMBL/GenBank/DDBJ whole genome shotgun (WGS) entry which is preliminary data.</text>
</comment>
<reference evidence="12" key="1">
    <citation type="submission" date="2022-07" db="EMBL/GenBank/DDBJ databases">
        <title>Phylogenomic reconstructions and comparative analyses of Kickxellomycotina fungi.</title>
        <authorList>
            <person name="Reynolds N.K."/>
            <person name="Stajich J.E."/>
            <person name="Barry K."/>
            <person name="Grigoriev I.V."/>
            <person name="Crous P."/>
            <person name="Smith M.E."/>
        </authorList>
    </citation>
    <scope>NUCLEOTIDE SEQUENCE</scope>
    <source>
        <strain evidence="12">RSA 476</strain>
    </source>
</reference>
<gene>
    <name evidence="12" type="ORF">GGH94_003524</name>
</gene>
<keyword evidence="7" id="KW-0694">RNA-binding</keyword>
<dbReference type="InterPro" id="IPR011545">
    <property type="entry name" value="DEAD/DEAH_box_helicase_dom"/>
</dbReference>
<sequence length="733" mass="78956">MVPSIDMAAIAALSIVSPLPSATEPKKDKKSKSDKKEKKDKKDKKEKKDKKSKDKSEKKSKRKHTSSSSSDDSEADSGSNDEEEEKRPSKKVHTKDASDAATAPAPAPAPVADKKAEAADELSIDSFPLSASTKAALRSRGIEALFPIQASTLRPILDGLDVLGRARTGTGKTLAFSLPMIELMLKSDAPLARGRQPRAIVLAPTRELAKQVANEIESTTKKFRVITVYGGTSISEQIHSLRGGVDFVVGTPGRVIDLIDRNCLQLGGVEFICLDEADQMLDIGFKDDMEKVLRCIQEQRNGLSYQTLLFSATVPEWVNQVARDFMRPDHKKIDLIGNQKLKTSETVAYKAIVTPWKTRHDIVADMVAVYGKAGRSIIFTETKADANRLALLPKFVNGAQALHGDIAQAQREITLKGFREGTLKVLICTDVAARGLDIPEVDLVINVDPPKDAETFIHRSGRTGRAGRSGVCITCFAAKDSWWVGYIKKNTGVTCEMISPPQAKDIISTTGYESAKVIEGCSASAVELFMDTAEELSRSAFSNDPMRALAAALAHISGYSQGIEKRSLLSGESGFVTVIAHTTEPVKTWGYVRGAMVRHSHGLTDTDMNTFRICVGRMSVAFDIKASLVEERKCEEGDEQSPVIIKGHAWDNEQSGIQLDFCYELPEFEEMDVVTGRSTNDYGRGAGGGGRGGWGGRGGGRGGFGGRGGGYGGGNRSGGGWGGRGGGGRGRGR</sequence>
<dbReference type="EMBL" id="JANBUY010000119">
    <property type="protein sequence ID" value="KAJ2863530.1"/>
    <property type="molecule type" value="Genomic_DNA"/>
</dbReference>
<feature type="region of interest" description="Disordered" evidence="9">
    <location>
        <begin position="13"/>
        <end position="117"/>
    </location>
</feature>
<keyword evidence="13" id="KW-1185">Reference proteome</keyword>
<evidence type="ECO:0000256" key="5">
    <source>
        <dbReference type="ARBA" id="ARBA00022806"/>
    </source>
</evidence>
<evidence type="ECO:0000256" key="3">
    <source>
        <dbReference type="ARBA" id="ARBA00022741"/>
    </source>
</evidence>
<accession>A0A9W8IJ94</accession>
<dbReference type="SUPFAM" id="SSF52540">
    <property type="entry name" value="P-loop containing nucleoside triphosphate hydrolases"/>
    <property type="match status" value="1"/>
</dbReference>
<evidence type="ECO:0000256" key="8">
    <source>
        <dbReference type="ARBA" id="ARBA00047984"/>
    </source>
</evidence>
<dbReference type="AlphaFoldDB" id="A0A9W8IJ94"/>
<dbReference type="Proteomes" id="UP001140074">
    <property type="component" value="Unassembled WGS sequence"/>
</dbReference>
<keyword evidence="3" id="KW-0547">Nucleotide-binding</keyword>
<dbReference type="Gene3D" id="3.40.50.300">
    <property type="entry name" value="P-loop containing nucleotide triphosphate hydrolases"/>
    <property type="match status" value="2"/>
</dbReference>
<dbReference type="SMART" id="SM00490">
    <property type="entry name" value="HELICc"/>
    <property type="match status" value="1"/>
</dbReference>
<dbReference type="InterPro" id="IPR044742">
    <property type="entry name" value="DEAD/DEAH_RhlB"/>
</dbReference>
<evidence type="ECO:0000313" key="12">
    <source>
        <dbReference type="EMBL" id="KAJ2863530.1"/>
    </source>
</evidence>
<dbReference type="PROSITE" id="PS51192">
    <property type="entry name" value="HELICASE_ATP_BIND_1"/>
    <property type="match status" value="1"/>
</dbReference>
<dbReference type="CDD" id="cd00268">
    <property type="entry name" value="DEADc"/>
    <property type="match status" value="1"/>
</dbReference>
<dbReference type="GO" id="GO:0005829">
    <property type="term" value="C:cytosol"/>
    <property type="evidence" value="ECO:0007669"/>
    <property type="project" value="TreeGrafter"/>
</dbReference>
<dbReference type="Pfam" id="PF26142">
    <property type="entry name" value="DD_DDX21-DDX50"/>
    <property type="match status" value="1"/>
</dbReference>
<evidence type="ECO:0000256" key="1">
    <source>
        <dbReference type="ARBA" id="ARBA00006517"/>
    </source>
</evidence>
<evidence type="ECO:0000259" key="11">
    <source>
        <dbReference type="PROSITE" id="PS51194"/>
    </source>
</evidence>
<dbReference type="PROSITE" id="PS51194">
    <property type="entry name" value="HELICASE_CTER"/>
    <property type="match status" value="1"/>
</dbReference>
<protein>
    <recommendedName>
        <fullName evidence="2">RNA helicase</fullName>
        <ecNumber evidence="2">3.6.4.13</ecNumber>
    </recommendedName>
</protein>
<dbReference type="PANTHER" id="PTHR47959:SF1">
    <property type="entry name" value="ATP-DEPENDENT RNA HELICASE DBPA"/>
    <property type="match status" value="1"/>
</dbReference>
<dbReference type="GO" id="GO:0003724">
    <property type="term" value="F:RNA helicase activity"/>
    <property type="evidence" value="ECO:0007669"/>
    <property type="project" value="UniProtKB-EC"/>
</dbReference>
<dbReference type="PANTHER" id="PTHR47959">
    <property type="entry name" value="ATP-DEPENDENT RNA HELICASE RHLE-RELATED"/>
    <property type="match status" value="1"/>
</dbReference>
<feature type="region of interest" description="Disordered" evidence="9">
    <location>
        <begin position="684"/>
        <end position="733"/>
    </location>
</feature>
<dbReference type="GO" id="GO:0003723">
    <property type="term" value="F:RNA binding"/>
    <property type="evidence" value="ECO:0007669"/>
    <property type="project" value="UniProtKB-KW"/>
</dbReference>
<comment type="catalytic activity">
    <reaction evidence="8">
        <text>ATP + H2O = ADP + phosphate + H(+)</text>
        <dbReference type="Rhea" id="RHEA:13065"/>
        <dbReference type="ChEBI" id="CHEBI:15377"/>
        <dbReference type="ChEBI" id="CHEBI:15378"/>
        <dbReference type="ChEBI" id="CHEBI:30616"/>
        <dbReference type="ChEBI" id="CHEBI:43474"/>
        <dbReference type="ChEBI" id="CHEBI:456216"/>
        <dbReference type="EC" id="3.6.4.13"/>
    </reaction>
</comment>
<keyword evidence="6" id="KW-0067">ATP-binding</keyword>
<proteinExistence type="inferred from homology"/>
<dbReference type="InterPro" id="IPR001650">
    <property type="entry name" value="Helicase_C-like"/>
</dbReference>
<dbReference type="SUPFAM" id="SSF54928">
    <property type="entry name" value="RNA-binding domain, RBD"/>
    <property type="match status" value="1"/>
</dbReference>
<evidence type="ECO:0000256" key="2">
    <source>
        <dbReference type="ARBA" id="ARBA00012552"/>
    </source>
</evidence>
<dbReference type="Pfam" id="PF00271">
    <property type="entry name" value="Helicase_C"/>
    <property type="match status" value="1"/>
</dbReference>
<dbReference type="EC" id="3.6.4.13" evidence="2"/>
<dbReference type="GO" id="GO:0005524">
    <property type="term" value="F:ATP binding"/>
    <property type="evidence" value="ECO:0007669"/>
    <property type="project" value="UniProtKB-KW"/>
</dbReference>
<dbReference type="InterPro" id="IPR035979">
    <property type="entry name" value="RBD_domain_sf"/>
</dbReference>
<dbReference type="InterPro" id="IPR012562">
    <property type="entry name" value="GUCT"/>
</dbReference>
<keyword evidence="4" id="KW-0378">Hydrolase</keyword>
<dbReference type="InterPro" id="IPR014001">
    <property type="entry name" value="Helicase_ATP-bd"/>
</dbReference>
<dbReference type="SMART" id="SM00487">
    <property type="entry name" value="DEXDc"/>
    <property type="match status" value="1"/>
</dbReference>
<dbReference type="CDD" id="cd18787">
    <property type="entry name" value="SF2_C_DEAD"/>
    <property type="match status" value="1"/>
</dbReference>
<comment type="similarity">
    <text evidence="1">Belongs to the DEAD box helicase family. DDX21/DDX50 subfamily.</text>
</comment>
<keyword evidence="5" id="KW-0347">Helicase</keyword>